<dbReference type="EMBL" id="KN647387">
    <property type="protein sequence ID" value="KHN36954.1"/>
    <property type="molecule type" value="Genomic_DNA"/>
</dbReference>
<dbReference type="InterPro" id="IPR054722">
    <property type="entry name" value="PolX-like_BBD"/>
</dbReference>
<evidence type="ECO:0000259" key="1">
    <source>
        <dbReference type="Pfam" id="PF22936"/>
    </source>
</evidence>
<feature type="non-terminal residue" evidence="2">
    <location>
        <position position="438"/>
    </location>
</feature>
<gene>
    <name evidence="2" type="ORF">glysoja_046815</name>
</gene>
<dbReference type="SUPFAM" id="SSF57756">
    <property type="entry name" value="Retrovirus zinc finger-like domains"/>
    <property type="match status" value="1"/>
</dbReference>
<sequence>MKAHLEANDLWGVVEEDYEVLPLPTSPTMAQIKNQKERKARKSKARASLFAAVSKEIFTRIITIKSAYEIWSFLKNEYEGDERIKGMQALNLVREFEMQKMKEFETIKEYANKLLSIANKVRLLGSEFSDSRIVEKILVIVPERFEATITSLENTKDLSKLTLAELVNALQAQEQRRRMRADDSVEGALQAKLQINQGEKSKWKKYKKMNFNTQKAAAITSNKSGDNNKGFPPCKHCGRMVHPPFKCWRRPDVKCEKCNKLGHHVRICKSNLQQKNEAQVADQQEEEEKLCVATCFTSSSSTECWLVDSGCTNHITHDQELFRKLDRSQVSKVRIGNGDLITVEGKGTVAIESCAGIKLIYDVLYVPEIDQNLLSVGQLVEKGFKVIFENKHCLIKDVNDKEIFSIKMRGKSFSFDPLKKEQAAYPATVNSTKAWHKR</sequence>
<keyword evidence="2" id="KW-0378">Hydrolase</keyword>
<organism evidence="2">
    <name type="scientific">Glycine soja</name>
    <name type="common">Wild soybean</name>
    <dbReference type="NCBI Taxonomy" id="3848"/>
    <lineage>
        <taxon>Eukaryota</taxon>
        <taxon>Viridiplantae</taxon>
        <taxon>Streptophyta</taxon>
        <taxon>Embryophyta</taxon>
        <taxon>Tracheophyta</taxon>
        <taxon>Spermatophyta</taxon>
        <taxon>Magnoliopsida</taxon>
        <taxon>eudicotyledons</taxon>
        <taxon>Gunneridae</taxon>
        <taxon>Pentapetalae</taxon>
        <taxon>rosids</taxon>
        <taxon>fabids</taxon>
        <taxon>Fabales</taxon>
        <taxon>Fabaceae</taxon>
        <taxon>Papilionoideae</taxon>
        <taxon>50 kb inversion clade</taxon>
        <taxon>NPAAA clade</taxon>
        <taxon>indigoferoid/millettioid clade</taxon>
        <taxon>Phaseoleae</taxon>
        <taxon>Glycine</taxon>
        <taxon>Glycine subgen. Soja</taxon>
    </lineage>
</organism>
<proteinExistence type="predicted"/>
<dbReference type="Pfam" id="PF22936">
    <property type="entry name" value="Pol_BBD"/>
    <property type="match status" value="1"/>
</dbReference>
<dbReference type="GO" id="GO:0016787">
    <property type="term" value="F:hydrolase activity"/>
    <property type="evidence" value="ECO:0007669"/>
    <property type="project" value="UniProtKB-KW"/>
</dbReference>
<protein>
    <submittedName>
        <fullName evidence="2">Putative transposon Ty5-1 protein</fullName>
        <ecNumber evidence="2">3.1.13.-</ecNumber>
    </submittedName>
</protein>
<name>A0A0B2RXK4_GLYSO</name>
<dbReference type="Proteomes" id="UP000053555">
    <property type="component" value="Unassembled WGS sequence"/>
</dbReference>
<dbReference type="GO" id="GO:0003676">
    <property type="term" value="F:nucleic acid binding"/>
    <property type="evidence" value="ECO:0007669"/>
    <property type="project" value="InterPro"/>
</dbReference>
<reference evidence="2" key="1">
    <citation type="submission" date="2014-07" db="EMBL/GenBank/DDBJ databases">
        <title>Identification of a novel salt tolerance gene in wild soybean by whole-genome sequencing.</title>
        <authorList>
            <person name="Lam H.-M."/>
            <person name="Qi X."/>
            <person name="Li M.-W."/>
            <person name="Liu X."/>
            <person name="Xie M."/>
            <person name="Ni M."/>
            <person name="Xu X."/>
        </authorList>
    </citation>
    <scope>NUCLEOTIDE SEQUENCE [LARGE SCALE GENOMIC DNA]</scope>
    <source>
        <tissue evidence="2">Root</tissue>
    </source>
</reference>
<evidence type="ECO:0000313" key="2">
    <source>
        <dbReference type="EMBL" id="KHN36954.1"/>
    </source>
</evidence>
<accession>A0A0B2RXK4</accession>
<dbReference type="Pfam" id="PF14223">
    <property type="entry name" value="Retrotran_gag_2"/>
    <property type="match status" value="1"/>
</dbReference>
<dbReference type="AlphaFoldDB" id="A0A0B2RXK4"/>
<feature type="domain" description="Retrovirus-related Pol polyprotein from transposon TNT 1-94-like beta-barrel" evidence="1">
    <location>
        <begin position="305"/>
        <end position="384"/>
    </location>
</feature>
<dbReference type="PANTHER" id="PTHR35317:SF11">
    <property type="entry name" value="CCHC-TYPE DOMAIN-CONTAINING PROTEIN"/>
    <property type="match status" value="1"/>
</dbReference>
<dbReference type="GO" id="GO:0008270">
    <property type="term" value="F:zinc ion binding"/>
    <property type="evidence" value="ECO:0007669"/>
    <property type="project" value="InterPro"/>
</dbReference>
<dbReference type="EC" id="3.1.13.-" evidence="2"/>
<dbReference type="InterPro" id="IPR036875">
    <property type="entry name" value="Znf_CCHC_sf"/>
</dbReference>
<dbReference type="PANTHER" id="PTHR35317">
    <property type="entry name" value="OS04G0629600 PROTEIN"/>
    <property type="match status" value="1"/>
</dbReference>